<proteinExistence type="predicted"/>
<protein>
    <submittedName>
        <fullName evidence="1">Uncharacterized protein</fullName>
    </submittedName>
</protein>
<evidence type="ECO:0000313" key="1">
    <source>
        <dbReference type="EMBL" id="MDR6768620.1"/>
    </source>
</evidence>
<sequence length="94" mass="10756">MTVQTFYKEEGDKLVITRAQNVGAIVDRNKALSNEGFTGRPDARVVASIPPVVIEHYCNVKGITLHQWMTDPEVRRRFLNDPDYADLRIWKGKV</sequence>
<gene>
    <name evidence="1" type="ORF">J2W88_003924</name>
    <name evidence="2" type="ORF">J2W93_002173</name>
</gene>
<dbReference type="Proteomes" id="UP001249076">
    <property type="component" value="Unassembled WGS sequence"/>
</dbReference>
<evidence type="ECO:0000313" key="3">
    <source>
        <dbReference type="Proteomes" id="UP001249076"/>
    </source>
</evidence>
<dbReference type="RefSeq" id="WP_209818799.1">
    <property type="nucleotide sequence ID" value="NZ_JAVDTL010000006.1"/>
</dbReference>
<keyword evidence="3" id="KW-1185">Reference proteome</keyword>
<organism evidence="1 4">
    <name type="scientific">Acidovorax delafieldii</name>
    <name type="common">Pseudomonas delafieldii</name>
    <dbReference type="NCBI Taxonomy" id="47920"/>
    <lineage>
        <taxon>Bacteria</taxon>
        <taxon>Pseudomonadati</taxon>
        <taxon>Pseudomonadota</taxon>
        <taxon>Betaproteobacteria</taxon>
        <taxon>Burkholderiales</taxon>
        <taxon>Comamonadaceae</taxon>
        <taxon>Acidovorax</taxon>
    </lineage>
</organism>
<name>A0AAJ2BYT9_ACIDE</name>
<dbReference type="EMBL" id="JAVDTL010000006">
    <property type="protein sequence ID" value="MDR6768620.1"/>
    <property type="molecule type" value="Genomic_DNA"/>
</dbReference>
<dbReference type="EMBL" id="JAVDTS010000003">
    <property type="protein sequence ID" value="MDR6837335.1"/>
    <property type="molecule type" value="Genomic_DNA"/>
</dbReference>
<comment type="caution">
    <text evidence="1">The sequence shown here is derived from an EMBL/GenBank/DDBJ whole genome shotgun (WGS) entry which is preliminary data.</text>
</comment>
<evidence type="ECO:0000313" key="4">
    <source>
        <dbReference type="Proteomes" id="UP001253458"/>
    </source>
</evidence>
<dbReference type="AlphaFoldDB" id="A0AAJ2BYT9"/>
<dbReference type="Proteomes" id="UP001253458">
    <property type="component" value="Unassembled WGS sequence"/>
</dbReference>
<evidence type="ECO:0000313" key="2">
    <source>
        <dbReference type="EMBL" id="MDR6837335.1"/>
    </source>
</evidence>
<accession>A0AAJ2BYT9</accession>
<reference evidence="1 3" key="1">
    <citation type="submission" date="2023-07" db="EMBL/GenBank/DDBJ databases">
        <title>Sorghum-associated microbial communities from plants grown in Nebraska, USA.</title>
        <authorList>
            <person name="Schachtman D."/>
        </authorList>
    </citation>
    <scope>NUCLEOTIDE SEQUENCE</scope>
    <source>
        <strain evidence="2 3">BE105</strain>
        <strain evidence="1">BE69</strain>
    </source>
</reference>